<dbReference type="SUPFAM" id="SSF48371">
    <property type="entry name" value="ARM repeat"/>
    <property type="match status" value="1"/>
</dbReference>
<evidence type="ECO:0000256" key="1">
    <source>
        <dbReference type="SAM" id="MobiDB-lite"/>
    </source>
</evidence>
<dbReference type="GO" id="GO:0019135">
    <property type="term" value="F:deoxyhypusine monooxygenase activity"/>
    <property type="evidence" value="ECO:0007669"/>
    <property type="project" value="TreeGrafter"/>
</dbReference>
<dbReference type="AlphaFoldDB" id="A0AAD5SEN5"/>
<dbReference type="InterPro" id="IPR011989">
    <property type="entry name" value="ARM-like"/>
</dbReference>
<evidence type="ECO:0000313" key="3">
    <source>
        <dbReference type="Proteomes" id="UP001212841"/>
    </source>
</evidence>
<evidence type="ECO:0000313" key="2">
    <source>
        <dbReference type="EMBL" id="KAJ3047838.1"/>
    </source>
</evidence>
<dbReference type="Proteomes" id="UP001212841">
    <property type="component" value="Unassembled WGS sequence"/>
</dbReference>
<sequence length="348" mass="38390">MSDPTADPITDEETPAAAPSDQPQPDQPDITEPAQEPIAPTTDLSLPQAPSLYHQSIHTLLHILWNDWQRHVRQTASEVLTTLNKTTTIFRSVVRLLEHDDPLKRVDALRYLGRVGCLLRRDLATFVGCFSDGFGSVRVEACKVCVLLIGILAPTWVVARCETCVSVDALLERLNDFEWKVRAYAIKALGLSQNTASKTREALRWAILHDSHPSVRGEAINASHSLHLIASPDPYIKDAIFTAFETDRNMNVRKLAEKVLIEHGLLSPLGTIIDTDSSPSPSLSKTQSTNSLAPTSSSSPSPTPQQHPNRMTRRISEQHLQLMESLVGERELGAVVGQVRELGGKERV</sequence>
<protein>
    <submittedName>
        <fullName evidence="2">HEAT repeat-containing protein 4</fullName>
    </submittedName>
</protein>
<feature type="compositionally biased region" description="Low complexity" evidence="1">
    <location>
        <begin position="15"/>
        <end position="28"/>
    </location>
</feature>
<reference evidence="2" key="1">
    <citation type="submission" date="2020-05" db="EMBL/GenBank/DDBJ databases">
        <title>Phylogenomic resolution of chytrid fungi.</title>
        <authorList>
            <person name="Stajich J.E."/>
            <person name="Amses K."/>
            <person name="Simmons R."/>
            <person name="Seto K."/>
            <person name="Myers J."/>
            <person name="Bonds A."/>
            <person name="Quandt C.A."/>
            <person name="Barry K."/>
            <person name="Liu P."/>
            <person name="Grigoriev I."/>
            <person name="Longcore J.E."/>
            <person name="James T.Y."/>
        </authorList>
    </citation>
    <scope>NUCLEOTIDE SEQUENCE</scope>
    <source>
        <strain evidence="2">JEL0318</strain>
    </source>
</reference>
<comment type="caution">
    <text evidence="2">The sequence shown here is derived from an EMBL/GenBank/DDBJ whole genome shotgun (WGS) entry which is preliminary data.</text>
</comment>
<dbReference type="PANTHER" id="PTHR12697">
    <property type="entry name" value="PBS LYASE HEAT-LIKE PROTEIN"/>
    <property type="match status" value="1"/>
</dbReference>
<accession>A0AAD5SEN5</accession>
<dbReference type="Pfam" id="PF13646">
    <property type="entry name" value="HEAT_2"/>
    <property type="match status" value="1"/>
</dbReference>
<keyword evidence="3" id="KW-1185">Reference proteome</keyword>
<dbReference type="Gene3D" id="1.25.10.10">
    <property type="entry name" value="Leucine-rich Repeat Variant"/>
    <property type="match status" value="1"/>
</dbReference>
<dbReference type="EMBL" id="JADGJD010000892">
    <property type="protein sequence ID" value="KAJ3047838.1"/>
    <property type="molecule type" value="Genomic_DNA"/>
</dbReference>
<dbReference type="InterPro" id="IPR016024">
    <property type="entry name" value="ARM-type_fold"/>
</dbReference>
<gene>
    <name evidence="2" type="primary">HEATR4</name>
    <name evidence="2" type="ORF">HK097_011138</name>
</gene>
<name>A0AAD5SEN5_9FUNG</name>
<dbReference type="PANTHER" id="PTHR12697:SF5">
    <property type="entry name" value="DEOXYHYPUSINE HYDROXYLASE"/>
    <property type="match status" value="1"/>
</dbReference>
<proteinExistence type="predicted"/>
<feature type="region of interest" description="Disordered" evidence="1">
    <location>
        <begin position="272"/>
        <end position="318"/>
    </location>
</feature>
<organism evidence="2 3">
    <name type="scientific">Rhizophlyctis rosea</name>
    <dbReference type="NCBI Taxonomy" id="64517"/>
    <lineage>
        <taxon>Eukaryota</taxon>
        <taxon>Fungi</taxon>
        <taxon>Fungi incertae sedis</taxon>
        <taxon>Chytridiomycota</taxon>
        <taxon>Chytridiomycota incertae sedis</taxon>
        <taxon>Chytridiomycetes</taxon>
        <taxon>Rhizophlyctidales</taxon>
        <taxon>Rhizophlyctidaceae</taxon>
        <taxon>Rhizophlyctis</taxon>
    </lineage>
</organism>
<feature type="region of interest" description="Disordered" evidence="1">
    <location>
        <begin position="1"/>
        <end position="45"/>
    </location>
</feature>
<feature type="non-terminal residue" evidence="2">
    <location>
        <position position="348"/>
    </location>
</feature>
<feature type="compositionally biased region" description="Low complexity" evidence="1">
    <location>
        <begin position="272"/>
        <end position="308"/>
    </location>
</feature>